<feature type="transmembrane region" description="Helical" evidence="1">
    <location>
        <begin position="165"/>
        <end position="184"/>
    </location>
</feature>
<comment type="caution">
    <text evidence="2">The sequence shown here is derived from an EMBL/GenBank/DDBJ whole genome shotgun (WGS) entry which is preliminary data.</text>
</comment>
<keyword evidence="1" id="KW-0812">Transmembrane</keyword>
<dbReference type="Proteomes" id="UP001486207">
    <property type="component" value="Unassembled WGS sequence"/>
</dbReference>
<proteinExistence type="predicted"/>
<feature type="transmembrane region" description="Helical" evidence="1">
    <location>
        <begin position="100"/>
        <end position="122"/>
    </location>
</feature>
<sequence>MSARAMARVESARALRHPAFLVAVLLYAALWAYEAWSEGWSGQYPVLQDEDRYTQVTLLLPAVGALIGTNLAATRMHRHGAQPLCEVLALPLWRRTLAHLAAAVPPALVAAVLTGARILYAATAPTAVGSPSPVELVTGPVVVLLAGCAGVALARFTPSATAGPFAVLFLGALVLSSALGARGMKWVGPVGVESEFAAPLPAGLMHRPALTHLAYLAAVTGVLVLLALLRSGARPLPARAALVLLVATAVVTGAVQYRPLPDDLAARRADAERHPGDRQRCRVAGQVTFCAFPEFLNRAEDWRRVTDGILGRVPAAERTGPYAVRQRLFLAGGGEGVSATPPLQAWAQDDTRHRTPGAVTVGTGWGTDDIGGGEMLSFAVRFADRVVSGPGREGAPTGSMLCRARAVTVLWLAAQATPETADALRSLDRRSFGGVTLTTLESSQALSVSDPEVRVVLDLLDRPTAEVGDRLKSSWPALTDDRTSTERAARLLGVSAPANAEQASEGTLCAAR</sequence>
<dbReference type="EMBL" id="JBEPFB010000032">
    <property type="protein sequence ID" value="MER7379380.1"/>
    <property type="molecule type" value="Genomic_DNA"/>
</dbReference>
<keyword evidence="3" id="KW-1185">Reference proteome</keyword>
<evidence type="ECO:0000256" key="1">
    <source>
        <dbReference type="SAM" id="Phobius"/>
    </source>
</evidence>
<name>A0ABV1Y6Y1_9ACTN</name>
<keyword evidence="1" id="KW-1133">Transmembrane helix</keyword>
<organism evidence="2 3">
    <name type="scientific">Streptomyces lanatus</name>
    <dbReference type="NCBI Taxonomy" id="66900"/>
    <lineage>
        <taxon>Bacteria</taxon>
        <taxon>Bacillati</taxon>
        <taxon>Actinomycetota</taxon>
        <taxon>Actinomycetes</taxon>
        <taxon>Kitasatosporales</taxon>
        <taxon>Streptomycetaceae</taxon>
        <taxon>Streptomyces</taxon>
    </lineage>
</organism>
<protein>
    <recommendedName>
        <fullName evidence="4">ABC transporter permease</fullName>
    </recommendedName>
</protein>
<feature type="transmembrane region" description="Helical" evidence="1">
    <location>
        <begin position="236"/>
        <end position="257"/>
    </location>
</feature>
<evidence type="ECO:0008006" key="4">
    <source>
        <dbReference type="Google" id="ProtNLM"/>
    </source>
</evidence>
<evidence type="ECO:0000313" key="2">
    <source>
        <dbReference type="EMBL" id="MER7379380.1"/>
    </source>
</evidence>
<keyword evidence="1" id="KW-0472">Membrane</keyword>
<accession>A0ABV1Y6Y1</accession>
<dbReference type="RefSeq" id="WP_190075931.1">
    <property type="nucleotide sequence ID" value="NZ_BNBM01000030.1"/>
</dbReference>
<feature type="transmembrane region" description="Helical" evidence="1">
    <location>
        <begin position="209"/>
        <end position="229"/>
    </location>
</feature>
<reference evidence="2 3" key="1">
    <citation type="submission" date="2024-06" db="EMBL/GenBank/DDBJ databases">
        <title>The Natural Products Discovery Center: Release of the First 8490 Sequenced Strains for Exploring Actinobacteria Biosynthetic Diversity.</title>
        <authorList>
            <person name="Kalkreuter E."/>
            <person name="Kautsar S.A."/>
            <person name="Yang D."/>
            <person name="Bader C.D."/>
            <person name="Teijaro C.N."/>
            <person name="Fluegel L."/>
            <person name="Davis C.M."/>
            <person name="Simpson J.R."/>
            <person name="Lauterbach L."/>
            <person name="Steele A.D."/>
            <person name="Gui C."/>
            <person name="Meng S."/>
            <person name="Li G."/>
            <person name="Viehrig K."/>
            <person name="Ye F."/>
            <person name="Su P."/>
            <person name="Kiefer A.F."/>
            <person name="Nichols A."/>
            <person name="Cepeda A.J."/>
            <person name="Yan W."/>
            <person name="Fan B."/>
            <person name="Jiang Y."/>
            <person name="Adhikari A."/>
            <person name="Zheng C.-J."/>
            <person name="Schuster L."/>
            <person name="Cowan T.M."/>
            <person name="Smanski M.J."/>
            <person name="Chevrette M.G."/>
            <person name="De Carvalho L.P.S."/>
            <person name="Shen B."/>
        </authorList>
    </citation>
    <scope>NUCLEOTIDE SEQUENCE [LARGE SCALE GENOMIC DNA]</scope>
    <source>
        <strain evidence="2 3">NPDC000155</strain>
    </source>
</reference>
<evidence type="ECO:0000313" key="3">
    <source>
        <dbReference type="Proteomes" id="UP001486207"/>
    </source>
</evidence>
<feature type="transmembrane region" description="Helical" evidence="1">
    <location>
        <begin position="134"/>
        <end position="153"/>
    </location>
</feature>
<feature type="transmembrane region" description="Helical" evidence="1">
    <location>
        <begin position="53"/>
        <end position="73"/>
    </location>
</feature>
<gene>
    <name evidence="2" type="ORF">ABT384_43035</name>
</gene>